<proteinExistence type="inferred from homology"/>
<keyword evidence="14" id="KW-0326">Glycosidase</keyword>
<evidence type="ECO:0000256" key="6">
    <source>
        <dbReference type="ARBA" id="ARBA00022763"/>
    </source>
</evidence>
<keyword evidence="6" id="KW-0227">DNA damage</keyword>
<evidence type="ECO:0000256" key="5">
    <source>
        <dbReference type="ARBA" id="ARBA00022723"/>
    </source>
</evidence>
<name>A0A6J6BRQ8_9ZZZZ</name>
<accession>A0A6J6BRQ8</accession>
<keyword evidence="13" id="KW-0511">Multifunctional enzyme</keyword>
<gene>
    <name evidence="18" type="ORF">UFOPK1446_00406</name>
</gene>
<dbReference type="InterPro" id="IPR020629">
    <property type="entry name" value="FPG_Glyclase"/>
</dbReference>
<comment type="subunit">
    <text evidence="4">Monomer.</text>
</comment>
<feature type="domain" description="Formamidopyrimidine-DNA glycosylase catalytic" evidence="17">
    <location>
        <begin position="2"/>
        <end position="118"/>
    </location>
</feature>
<evidence type="ECO:0000256" key="15">
    <source>
        <dbReference type="ARBA" id="ARBA00044632"/>
    </source>
</evidence>
<feature type="domain" description="FPG-type" evidence="16">
    <location>
        <begin position="249"/>
        <end position="283"/>
    </location>
</feature>
<dbReference type="GO" id="GO:0006284">
    <property type="term" value="P:base-excision repair"/>
    <property type="evidence" value="ECO:0007669"/>
    <property type="project" value="InterPro"/>
</dbReference>
<dbReference type="SUPFAM" id="SSF46946">
    <property type="entry name" value="S13-like H2TH domain"/>
    <property type="match status" value="1"/>
</dbReference>
<dbReference type="FunFam" id="1.10.8.50:FF:000003">
    <property type="entry name" value="Formamidopyrimidine-DNA glycosylase"/>
    <property type="match status" value="1"/>
</dbReference>
<dbReference type="Pfam" id="PF06831">
    <property type="entry name" value="H2TH"/>
    <property type="match status" value="1"/>
</dbReference>
<reference evidence="18" key="1">
    <citation type="submission" date="2020-05" db="EMBL/GenBank/DDBJ databases">
        <authorList>
            <person name="Chiriac C."/>
            <person name="Salcher M."/>
            <person name="Ghai R."/>
            <person name="Kavagutti S V."/>
        </authorList>
    </citation>
    <scope>NUCLEOTIDE SEQUENCE</scope>
</reference>
<dbReference type="GO" id="GO:0008270">
    <property type="term" value="F:zinc ion binding"/>
    <property type="evidence" value="ECO:0007669"/>
    <property type="project" value="UniProtKB-KW"/>
</dbReference>
<dbReference type="GO" id="GO:0140078">
    <property type="term" value="F:class I DNA-(apurinic or apyrimidinic site) endonuclease activity"/>
    <property type="evidence" value="ECO:0007669"/>
    <property type="project" value="UniProtKB-EC"/>
</dbReference>
<evidence type="ECO:0000256" key="8">
    <source>
        <dbReference type="ARBA" id="ARBA00022801"/>
    </source>
</evidence>
<dbReference type="InterPro" id="IPR035937">
    <property type="entry name" value="FPG_N"/>
</dbReference>
<dbReference type="GO" id="GO:0034039">
    <property type="term" value="F:8-oxo-7,8-dihydroguanine DNA N-glycosylase activity"/>
    <property type="evidence" value="ECO:0007669"/>
    <property type="project" value="TreeGrafter"/>
</dbReference>
<dbReference type="SMART" id="SM01232">
    <property type="entry name" value="H2TH"/>
    <property type="match status" value="1"/>
</dbReference>
<evidence type="ECO:0000259" key="16">
    <source>
        <dbReference type="PROSITE" id="PS51066"/>
    </source>
</evidence>
<dbReference type="PANTHER" id="PTHR22993">
    <property type="entry name" value="FORMAMIDOPYRIMIDINE-DNA GLYCOSYLASE"/>
    <property type="match status" value="1"/>
</dbReference>
<dbReference type="Pfam" id="PF01149">
    <property type="entry name" value="Fapy_DNA_glyco"/>
    <property type="match status" value="1"/>
</dbReference>
<dbReference type="Gene3D" id="1.10.8.50">
    <property type="match status" value="1"/>
</dbReference>
<evidence type="ECO:0000256" key="7">
    <source>
        <dbReference type="ARBA" id="ARBA00022771"/>
    </source>
</evidence>
<dbReference type="EMBL" id="CAEZSO010000060">
    <property type="protein sequence ID" value="CAB4541029.1"/>
    <property type="molecule type" value="Genomic_DNA"/>
</dbReference>
<evidence type="ECO:0000256" key="10">
    <source>
        <dbReference type="ARBA" id="ARBA00023125"/>
    </source>
</evidence>
<evidence type="ECO:0000256" key="11">
    <source>
        <dbReference type="ARBA" id="ARBA00023204"/>
    </source>
</evidence>
<dbReference type="SUPFAM" id="SSF81624">
    <property type="entry name" value="N-terminal domain of MutM-like DNA repair proteins"/>
    <property type="match status" value="1"/>
</dbReference>
<keyword evidence="7" id="KW-0863">Zinc-finger</keyword>
<dbReference type="InterPro" id="IPR012319">
    <property type="entry name" value="FPG_cat"/>
</dbReference>
<dbReference type="InterPro" id="IPR000214">
    <property type="entry name" value="Znf_DNA_glyclase/AP_lyase"/>
</dbReference>
<protein>
    <submittedName>
        <fullName evidence="18">Unannotated protein</fullName>
    </submittedName>
</protein>
<evidence type="ECO:0000256" key="1">
    <source>
        <dbReference type="ARBA" id="ARBA00001668"/>
    </source>
</evidence>
<comment type="similarity">
    <text evidence="3">Belongs to the FPG family.</text>
</comment>
<keyword evidence="10" id="KW-0238">DNA-binding</keyword>
<dbReference type="PROSITE" id="PS51068">
    <property type="entry name" value="FPG_CAT"/>
    <property type="match status" value="1"/>
</dbReference>
<dbReference type="NCBIfam" id="TIGR00577">
    <property type="entry name" value="fpg"/>
    <property type="match status" value="1"/>
</dbReference>
<comment type="catalytic activity">
    <reaction evidence="15">
        <text>2'-deoxyribonucleotide-(2'-deoxyribose 5'-phosphate)-2'-deoxyribonucleotide-DNA = a 3'-end 2'-deoxyribonucleotide-(2,3-dehydro-2,3-deoxyribose 5'-phosphate)-DNA + a 5'-end 5'-phospho-2'-deoxyribonucleoside-DNA + H(+)</text>
        <dbReference type="Rhea" id="RHEA:66592"/>
        <dbReference type="Rhea" id="RHEA-COMP:13180"/>
        <dbReference type="Rhea" id="RHEA-COMP:16897"/>
        <dbReference type="Rhea" id="RHEA-COMP:17067"/>
        <dbReference type="ChEBI" id="CHEBI:15378"/>
        <dbReference type="ChEBI" id="CHEBI:136412"/>
        <dbReference type="ChEBI" id="CHEBI:157695"/>
        <dbReference type="ChEBI" id="CHEBI:167181"/>
        <dbReference type="EC" id="4.2.99.18"/>
    </reaction>
</comment>
<dbReference type="InterPro" id="IPR015886">
    <property type="entry name" value="H2TH_FPG"/>
</dbReference>
<dbReference type="PROSITE" id="PS51066">
    <property type="entry name" value="ZF_FPG_2"/>
    <property type="match status" value="1"/>
</dbReference>
<evidence type="ECO:0000313" key="18">
    <source>
        <dbReference type="EMBL" id="CAB4541029.1"/>
    </source>
</evidence>
<sequence length="290" mass="32606">MPELPEVEVVRSGLARWVAGRTIADVDVTLARSIRHHVAGPTDFADRLRGRTVESVERRGKFLWLTLDDGEALLAHLGMSGQLLMQPQGELDEKHLHVRIRFTDAGRELRFVDQRTFGGLRIEPLVREPWAGRWVPESVHHIAPDPFEPGFDLTAVAKRLRSRQTGIKRALLDQRLISGIGNIYADEALWLARRHFARPTSAFTRPQVAELVGHATDVMAAALAQGGTSFDSLYVDVNGSSGYFERSLNVYGREALPCRRCGRGIVREPFMNRSSFRCPQCQRTPPNAHW</sequence>
<evidence type="ECO:0000256" key="14">
    <source>
        <dbReference type="ARBA" id="ARBA00023295"/>
    </source>
</evidence>
<keyword evidence="11" id="KW-0234">DNA repair</keyword>
<dbReference type="CDD" id="cd08966">
    <property type="entry name" value="EcFpg-like_N"/>
    <property type="match status" value="1"/>
</dbReference>
<dbReference type="NCBIfam" id="NF002211">
    <property type="entry name" value="PRK01103.1"/>
    <property type="match status" value="1"/>
</dbReference>
<dbReference type="GO" id="GO:0003684">
    <property type="term" value="F:damaged DNA binding"/>
    <property type="evidence" value="ECO:0007669"/>
    <property type="project" value="InterPro"/>
</dbReference>
<evidence type="ECO:0000256" key="13">
    <source>
        <dbReference type="ARBA" id="ARBA00023268"/>
    </source>
</evidence>
<dbReference type="SMART" id="SM00898">
    <property type="entry name" value="Fapy_DNA_glyco"/>
    <property type="match status" value="1"/>
</dbReference>
<keyword evidence="12" id="KW-0456">Lyase</keyword>
<organism evidence="18">
    <name type="scientific">freshwater metagenome</name>
    <dbReference type="NCBI Taxonomy" id="449393"/>
    <lineage>
        <taxon>unclassified sequences</taxon>
        <taxon>metagenomes</taxon>
        <taxon>ecological metagenomes</taxon>
    </lineage>
</organism>
<dbReference type="PANTHER" id="PTHR22993:SF9">
    <property type="entry name" value="FORMAMIDOPYRIMIDINE-DNA GLYCOSYLASE"/>
    <property type="match status" value="1"/>
</dbReference>
<comment type="catalytic activity">
    <reaction evidence="1">
        <text>Hydrolysis of DNA containing ring-opened 7-methylguanine residues, releasing 2,6-diamino-4-hydroxy-5-(N-methyl)formamidopyrimidine.</text>
        <dbReference type="EC" id="3.2.2.23"/>
    </reaction>
</comment>
<dbReference type="HAMAP" id="MF_00103">
    <property type="entry name" value="Fapy_DNA_glycosyl"/>
    <property type="match status" value="1"/>
</dbReference>
<keyword evidence="5" id="KW-0479">Metal-binding</keyword>
<comment type="cofactor">
    <cofactor evidence="2">
        <name>Zn(2+)</name>
        <dbReference type="ChEBI" id="CHEBI:29105"/>
    </cofactor>
</comment>
<evidence type="ECO:0000256" key="9">
    <source>
        <dbReference type="ARBA" id="ARBA00022833"/>
    </source>
</evidence>
<evidence type="ECO:0000256" key="4">
    <source>
        <dbReference type="ARBA" id="ARBA00011245"/>
    </source>
</evidence>
<dbReference type="InterPro" id="IPR010979">
    <property type="entry name" value="Ribosomal_uS13-like_H2TH"/>
</dbReference>
<evidence type="ECO:0000256" key="2">
    <source>
        <dbReference type="ARBA" id="ARBA00001947"/>
    </source>
</evidence>
<dbReference type="Gene3D" id="3.20.190.10">
    <property type="entry name" value="MutM-like, N-terminal"/>
    <property type="match status" value="1"/>
</dbReference>
<evidence type="ECO:0000259" key="17">
    <source>
        <dbReference type="PROSITE" id="PS51068"/>
    </source>
</evidence>
<keyword evidence="8" id="KW-0378">Hydrolase</keyword>
<dbReference type="AlphaFoldDB" id="A0A6J6BRQ8"/>
<dbReference type="SUPFAM" id="SSF57716">
    <property type="entry name" value="Glucocorticoid receptor-like (DNA-binding domain)"/>
    <property type="match status" value="1"/>
</dbReference>
<evidence type="ECO:0000256" key="3">
    <source>
        <dbReference type="ARBA" id="ARBA00009409"/>
    </source>
</evidence>
<keyword evidence="9" id="KW-0862">Zinc</keyword>
<evidence type="ECO:0000256" key="12">
    <source>
        <dbReference type="ARBA" id="ARBA00023239"/>
    </source>
</evidence>